<name>A0A0L0HB21_SPIPD</name>
<dbReference type="AlphaFoldDB" id="A0A0L0HB21"/>
<evidence type="ECO:0000256" key="7">
    <source>
        <dbReference type="ARBA" id="ARBA00023180"/>
    </source>
</evidence>
<keyword evidence="7" id="KW-0325">Glycoprotein</keyword>
<dbReference type="InterPro" id="IPR028994">
    <property type="entry name" value="Integrin_alpha_N"/>
</dbReference>
<proteinExistence type="inferred from homology"/>
<dbReference type="Pfam" id="PF13517">
    <property type="entry name" value="FG-GAP_3"/>
    <property type="match status" value="2"/>
</dbReference>
<dbReference type="SUPFAM" id="SSF69318">
    <property type="entry name" value="Integrin alpha N-terminal domain"/>
    <property type="match status" value="1"/>
</dbReference>
<dbReference type="PANTHER" id="PTHR13412:SF0">
    <property type="entry name" value="T-CELL IMMUNOMODULATORY PROTEIN"/>
    <property type="match status" value="1"/>
</dbReference>
<gene>
    <name evidence="11" type="ORF">SPPG_06908</name>
</gene>
<dbReference type="InterPro" id="IPR013517">
    <property type="entry name" value="FG-GAP"/>
</dbReference>
<accession>A0A0L0HB21</accession>
<comment type="similarity">
    <text evidence="2">Belongs to the TIP family.</text>
</comment>
<dbReference type="InterPro" id="IPR057089">
    <property type="entry name" value="C2_TIP"/>
</dbReference>
<dbReference type="InParanoid" id="A0A0L0HB21"/>
<dbReference type="eggNOG" id="KOG4550">
    <property type="taxonomic scope" value="Eukaryota"/>
</dbReference>
<dbReference type="GeneID" id="27690176"/>
<dbReference type="OMA" id="PGDWIPW"/>
<dbReference type="Gene3D" id="2.130.10.130">
    <property type="entry name" value="Integrin alpha, N-terminal"/>
    <property type="match status" value="1"/>
</dbReference>
<dbReference type="PANTHER" id="PTHR13412">
    <property type="entry name" value="T-CELL IMMUNOMODULATORY PROTEIN HOMOLOG"/>
    <property type="match status" value="1"/>
</dbReference>
<evidence type="ECO:0000259" key="10">
    <source>
        <dbReference type="Pfam" id="PF23122"/>
    </source>
</evidence>
<evidence type="ECO:0000313" key="11">
    <source>
        <dbReference type="EMBL" id="KNC97918.1"/>
    </source>
</evidence>
<dbReference type="OrthoDB" id="10022113at2759"/>
<sequence>MIGVWCLLPIFLIATVTAKAPKFSTSGLFDVDVGLGDVDGVVAAFGDVDGDKFTDVFVLNTAQTRATVFRWDHASFRFQKLPETEVSLDPTHPEDLIITSVIPGDFDYDGKLDVLLMGQKNPAGAPNGDLTMRIFYGNGADAFNRTHFLELTPSTATQPFVLDFNGNMRSELLGYPSSRDGHLSLWAPASGNGTAVDVKLNQSSTHECTITRPHSNAFLDLNGDCLADMFVTCQGSGNTPNKFQIWLNTKTDGFHFGMEQTLPAGSGQITFADMDGDGTLDMVFPSCDNRQCFIHIVHNKQIPLCTTTNLENCRNPHDLCKADESFTFDFREDSGNHVKIPLGAILQDDEKLVLNIDTMKGKQPVPLRIGDYNNDGYPDLLATTSKAIRLLASVPCSSELCGAAGVSSKRRAFENVDTGADLLTSSPSNMLLATFMDLDEDGTLDIFVSTLSGGRYRTYALFNNFYNDAFFLKALVSNGVCPGWCPNGVKSPVPKPYGVNYAGASFKYTVFDTSGNRRATQAAQLSQSSYFALQTPYSLFGLGRTNNYIEDLFVGVTRRKAANVAVYQGVIPNSQLIVIPYEEKPSDTPDTWRLELYINPSSASKSVMLVLCTSLVILVSVVGFLHWMEKREDERERRKALHAINFDAL</sequence>
<evidence type="ECO:0000256" key="2">
    <source>
        <dbReference type="ARBA" id="ARBA00006496"/>
    </source>
</evidence>
<keyword evidence="5 8" id="KW-1133">Transmembrane helix</keyword>
<evidence type="ECO:0000256" key="4">
    <source>
        <dbReference type="ARBA" id="ARBA00022729"/>
    </source>
</evidence>
<dbReference type="Proteomes" id="UP000053201">
    <property type="component" value="Unassembled WGS sequence"/>
</dbReference>
<comment type="subcellular location">
    <subcellularLocation>
        <location evidence="1">Membrane</location>
        <topology evidence="1">Single-pass type I membrane protein</topology>
    </subcellularLocation>
</comment>
<keyword evidence="12" id="KW-1185">Reference proteome</keyword>
<keyword evidence="4 9" id="KW-0732">Signal</keyword>
<evidence type="ECO:0000313" key="12">
    <source>
        <dbReference type="Proteomes" id="UP000053201"/>
    </source>
</evidence>
<evidence type="ECO:0000256" key="8">
    <source>
        <dbReference type="SAM" id="Phobius"/>
    </source>
</evidence>
<evidence type="ECO:0000256" key="9">
    <source>
        <dbReference type="SAM" id="SignalP"/>
    </source>
</evidence>
<feature type="signal peptide" evidence="9">
    <location>
        <begin position="1"/>
        <end position="18"/>
    </location>
</feature>
<keyword evidence="6 8" id="KW-0472">Membrane</keyword>
<dbReference type="Pfam" id="PF23122">
    <property type="entry name" value="C2_ITFG1"/>
    <property type="match status" value="1"/>
</dbReference>
<dbReference type="GO" id="GO:0005886">
    <property type="term" value="C:plasma membrane"/>
    <property type="evidence" value="ECO:0007669"/>
    <property type="project" value="TreeGrafter"/>
</dbReference>
<dbReference type="InterPro" id="IPR024881">
    <property type="entry name" value="Tip"/>
</dbReference>
<feature type="transmembrane region" description="Helical" evidence="8">
    <location>
        <begin position="607"/>
        <end position="628"/>
    </location>
</feature>
<feature type="chain" id="PRO_5005539915" description="T-cell immunomodulatory protein TIP C2 domain-containing protein" evidence="9">
    <location>
        <begin position="19"/>
        <end position="649"/>
    </location>
</feature>
<keyword evidence="3 8" id="KW-0812">Transmembrane</keyword>
<evidence type="ECO:0000256" key="1">
    <source>
        <dbReference type="ARBA" id="ARBA00004479"/>
    </source>
</evidence>
<evidence type="ECO:0000256" key="6">
    <source>
        <dbReference type="ARBA" id="ARBA00023136"/>
    </source>
</evidence>
<protein>
    <recommendedName>
        <fullName evidence="10">T-cell immunomodulatory protein TIP C2 domain-containing protein</fullName>
    </recommendedName>
</protein>
<dbReference type="VEuPathDB" id="FungiDB:SPPG_06908"/>
<dbReference type="EMBL" id="KQ257462">
    <property type="protein sequence ID" value="KNC97918.1"/>
    <property type="molecule type" value="Genomic_DNA"/>
</dbReference>
<dbReference type="RefSeq" id="XP_016605958.1">
    <property type="nucleotide sequence ID" value="XM_016755100.1"/>
</dbReference>
<reference evidence="11 12" key="1">
    <citation type="submission" date="2009-08" db="EMBL/GenBank/DDBJ databases">
        <title>The Genome Sequence of Spizellomyces punctatus strain DAOM BR117.</title>
        <authorList>
            <consortium name="The Broad Institute Genome Sequencing Platform"/>
            <person name="Russ C."/>
            <person name="Cuomo C."/>
            <person name="Shea T."/>
            <person name="Young S.K."/>
            <person name="Zeng Q."/>
            <person name="Koehrsen M."/>
            <person name="Haas B."/>
            <person name="Borodovsky M."/>
            <person name="Guigo R."/>
            <person name="Alvarado L."/>
            <person name="Berlin A."/>
            <person name="Bochicchio J."/>
            <person name="Borenstein D."/>
            <person name="Chapman S."/>
            <person name="Chen Z."/>
            <person name="Engels R."/>
            <person name="Freedman E."/>
            <person name="Gellesch M."/>
            <person name="Goldberg J."/>
            <person name="Griggs A."/>
            <person name="Gujja S."/>
            <person name="Heiman D."/>
            <person name="Hepburn T."/>
            <person name="Howarth C."/>
            <person name="Jen D."/>
            <person name="Larson L."/>
            <person name="Lewis B."/>
            <person name="Mehta T."/>
            <person name="Park D."/>
            <person name="Pearson M."/>
            <person name="Roberts A."/>
            <person name="Saif S."/>
            <person name="Shenoy N."/>
            <person name="Sisk P."/>
            <person name="Stolte C."/>
            <person name="Sykes S."/>
            <person name="Thomson T."/>
            <person name="Walk T."/>
            <person name="White J."/>
            <person name="Yandava C."/>
            <person name="Burger G."/>
            <person name="Gray M.W."/>
            <person name="Holland P.W.H."/>
            <person name="King N."/>
            <person name="Lang F.B.F."/>
            <person name="Roger A.J."/>
            <person name="Ruiz-Trillo I."/>
            <person name="Lander E."/>
            <person name="Nusbaum C."/>
        </authorList>
    </citation>
    <scope>NUCLEOTIDE SEQUENCE [LARGE SCALE GENOMIC DNA]</scope>
    <source>
        <strain evidence="11 12">DAOM BR117</strain>
    </source>
</reference>
<feature type="domain" description="T-cell immunomodulatory protein TIP C2" evidence="10">
    <location>
        <begin position="496"/>
        <end position="597"/>
    </location>
</feature>
<evidence type="ECO:0000256" key="5">
    <source>
        <dbReference type="ARBA" id="ARBA00022989"/>
    </source>
</evidence>
<evidence type="ECO:0000256" key="3">
    <source>
        <dbReference type="ARBA" id="ARBA00022692"/>
    </source>
</evidence>
<organism evidence="11 12">
    <name type="scientific">Spizellomyces punctatus (strain DAOM BR117)</name>
    <dbReference type="NCBI Taxonomy" id="645134"/>
    <lineage>
        <taxon>Eukaryota</taxon>
        <taxon>Fungi</taxon>
        <taxon>Fungi incertae sedis</taxon>
        <taxon>Chytridiomycota</taxon>
        <taxon>Chytridiomycota incertae sedis</taxon>
        <taxon>Chytridiomycetes</taxon>
        <taxon>Spizellomycetales</taxon>
        <taxon>Spizellomycetaceae</taxon>
        <taxon>Spizellomyces</taxon>
    </lineage>
</organism>